<evidence type="ECO:0000313" key="1">
    <source>
        <dbReference type="EMBL" id="MCD4839456.1"/>
    </source>
</evidence>
<proteinExistence type="predicted"/>
<dbReference type="EMBL" id="JAJODE010000031">
    <property type="protein sequence ID" value="MCD4839456.1"/>
    <property type="molecule type" value="Genomic_DNA"/>
</dbReference>
<evidence type="ECO:0000313" key="2">
    <source>
        <dbReference type="Proteomes" id="UP001162836"/>
    </source>
</evidence>
<name>A0ABS8QJM4_9BACI</name>
<protein>
    <submittedName>
        <fullName evidence="1">DUF692 domain-containing protein</fullName>
    </submittedName>
</protein>
<reference evidence="1 2" key="1">
    <citation type="journal article" date="2023" name="Antonie Van Leeuwenhoek">
        <title>Unveiling the genomic potential of a novel thermostable glycoside hydrolases producing Neobacillus sedimentimangrovi UE25.</title>
        <authorList>
            <person name="Ejaz U."/>
            <person name="Saleem F."/>
            <person name="Rashid R."/>
            <person name="Hasan K.A."/>
            <person name="Syed M.N."/>
            <person name="Sohail M."/>
        </authorList>
    </citation>
    <scope>NUCLEOTIDE SEQUENCE [LARGE SCALE GENOMIC DNA]</scope>
    <source>
        <strain evidence="1 2">UE25</strain>
    </source>
</reference>
<dbReference type="Pfam" id="PF05114">
    <property type="entry name" value="MbnB_TglH_ChrH"/>
    <property type="match status" value="1"/>
</dbReference>
<dbReference type="InterPro" id="IPR007801">
    <property type="entry name" value="MbnB/TglH/ChrH"/>
</dbReference>
<comment type="caution">
    <text evidence="1">The sequence shown here is derived from an EMBL/GenBank/DDBJ whole genome shotgun (WGS) entry which is preliminary data.</text>
</comment>
<accession>A0ABS8QJM4</accession>
<dbReference type="Proteomes" id="UP001162836">
    <property type="component" value="Unassembled WGS sequence"/>
</dbReference>
<sequence length="73" mass="8765">MEELRKDVNFLEIIAESYFDEKRIEEIIKLKNYFPLIPHGLSLFIGSYEDIPLQKRKLSLFYVTDLVNFSCYK</sequence>
<gene>
    <name evidence="1" type="ORF">LRS37_11300</name>
</gene>
<organism evidence="1 2">
    <name type="scientific">Neobacillus sedimentimangrovi</name>
    <dbReference type="NCBI Taxonomy" id="2699460"/>
    <lineage>
        <taxon>Bacteria</taxon>
        <taxon>Bacillati</taxon>
        <taxon>Bacillota</taxon>
        <taxon>Bacilli</taxon>
        <taxon>Bacillales</taxon>
        <taxon>Bacillaceae</taxon>
        <taxon>Neobacillus</taxon>
    </lineage>
</organism>
<dbReference type="Gene3D" id="3.20.20.150">
    <property type="entry name" value="Divalent-metal-dependent TIM barrel enzymes"/>
    <property type="match status" value="1"/>
</dbReference>
<keyword evidence="2" id="KW-1185">Reference proteome</keyword>